<evidence type="ECO:0000256" key="5">
    <source>
        <dbReference type="ARBA" id="ARBA00022989"/>
    </source>
</evidence>
<keyword evidence="5 7" id="KW-1133">Transmembrane helix</keyword>
<dbReference type="SUPFAM" id="SSF161098">
    <property type="entry name" value="MetI-like"/>
    <property type="match status" value="1"/>
</dbReference>
<evidence type="ECO:0000256" key="3">
    <source>
        <dbReference type="ARBA" id="ARBA00022475"/>
    </source>
</evidence>
<evidence type="ECO:0000256" key="2">
    <source>
        <dbReference type="ARBA" id="ARBA00022448"/>
    </source>
</evidence>
<dbReference type="PANTHER" id="PTHR43227:SF11">
    <property type="entry name" value="BLL4140 PROTEIN"/>
    <property type="match status" value="1"/>
</dbReference>
<feature type="transmembrane region" description="Helical" evidence="7">
    <location>
        <begin position="113"/>
        <end position="139"/>
    </location>
</feature>
<dbReference type="InterPro" id="IPR035906">
    <property type="entry name" value="MetI-like_sf"/>
</dbReference>
<comment type="similarity">
    <text evidence="7">Belongs to the binding-protein-dependent transport system permease family.</text>
</comment>
<dbReference type="Pfam" id="PF00528">
    <property type="entry name" value="BPD_transp_1"/>
    <property type="match status" value="1"/>
</dbReference>
<proteinExistence type="inferred from homology"/>
<dbReference type="Gene3D" id="1.10.3720.10">
    <property type="entry name" value="MetI-like"/>
    <property type="match status" value="1"/>
</dbReference>
<feature type="domain" description="ABC transmembrane type-1" evidence="8">
    <location>
        <begin position="73"/>
        <end position="287"/>
    </location>
</feature>
<feature type="transmembrane region" description="Helical" evidence="7">
    <location>
        <begin position="73"/>
        <end position="101"/>
    </location>
</feature>
<evidence type="ECO:0000256" key="6">
    <source>
        <dbReference type="ARBA" id="ARBA00023136"/>
    </source>
</evidence>
<keyword evidence="4 7" id="KW-0812">Transmembrane</keyword>
<comment type="subcellular location">
    <subcellularLocation>
        <location evidence="1 7">Cell membrane</location>
        <topology evidence="1 7">Multi-pass membrane protein</topology>
    </subcellularLocation>
</comment>
<name>A0A6N2V0Y5_9FIRM</name>
<evidence type="ECO:0000259" key="8">
    <source>
        <dbReference type="PROSITE" id="PS50928"/>
    </source>
</evidence>
<evidence type="ECO:0000256" key="7">
    <source>
        <dbReference type="RuleBase" id="RU363032"/>
    </source>
</evidence>
<dbReference type="InterPro" id="IPR000515">
    <property type="entry name" value="MetI-like"/>
</dbReference>
<dbReference type="GO" id="GO:0005886">
    <property type="term" value="C:plasma membrane"/>
    <property type="evidence" value="ECO:0007669"/>
    <property type="project" value="UniProtKB-SubCell"/>
</dbReference>
<evidence type="ECO:0000256" key="4">
    <source>
        <dbReference type="ARBA" id="ARBA00022692"/>
    </source>
</evidence>
<reference evidence="9" key="1">
    <citation type="submission" date="2019-11" db="EMBL/GenBank/DDBJ databases">
        <authorList>
            <person name="Feng L."/>
        </authorList>
    </citation>
    <scope>NUCLEOTIDE SEQUENCE</scope>
    <source>
        <strain evidence="9">BgluceraseaLFYP119</strain>
    </source>
</reference>
<feature type="transmembrane region" description="Helical" evidence="7">
    <location>
        <begin position="214"/>
        <end position="234"/>
    </location>
</feature>
<dbReference type="RefSeq" id="WP_156354864.1">
    <property type="nucleotide sequence ID" value="NZ_CACRST010000024.1"/>
</dbReference>
<feature type="transmembrane region" description="Helical" evidence="7">
    <location>
        <begin position="159"/>
        <end position="181"/>
    </location>
</feature>
<accession>A0A6N2V0Y5</accession>
<dbReference type="InterPro" id="IPR050809">
    <property type="entry name" value="UgpAE/MalFG_permease"/>
</dbReference>
<organism evidence="9">
    <name type="scientific">Blautia glucerasea</name>
    <dbReference type="NCBI Taxonomy" id="536633"/>
    <lineage>
        <taxon>Bacteria</taxon>
        <taxon>Bacillati</taxon>
        <taxon>Bacillota</taxon>
        <taxon>Clostridia</taxon>
        <taxon>Lachnospirales</taxon>
        <taxon>Lachnospiraceae</taxon>
        <taxon>Blautia</taxon>
    </lineage>
</organism>
<dbReference type="AlphaFoldDB" id="A0A6N2V0Y5"/>
<gene>
    <name evidence="9" type="primary">ugpA_4</name>
    <name evidence="9" type="ORF">BGLFYP119_02402</name>
</gene>
<dbReference type="CDD" id="cd06261">
    <property type="entry name" value="TM_PBP2"/>
    <property type="match status" value="1"/>
</dbReference>
<evidence type="ECO:0000313" key="9">
    <source>
        <dbReference type="EMBL" id="VYT24099.1"/>
    </source>
</evidence>
<dbReference type="PROSITE" id="PS50928">
    <property type="entry name" value="ABC_TM1"/>
    <property type="match status" value="1"/>
</dbReference>
<sequence length="298" mass="33529">MDRYYKKRLVPLALPAMFLFILVILVPFAIGVIYSFCAWRGTYFAGGDHFWEAFVGFKNYLSVFSSSKFRDSFVYTLAFTVVAVISLNIVSLLMALLATAVHRGAGVYRTIYFLPNLLGGLALGYIWQFVFEIVFSQIIFGEDGVIHIPFFCNMLQDRWKALIALAILVTWQTAGYMMLIYTTGLNNIPKDLSEAAAIDGAGVFARFRYITVPMLMPSFTIVFFMTLSRCFMLLDPNVALTDGNFNTRMLAMQILRTTKDTNPPDYGLAQAQAVIFFILIAAVSLTQVAITKKKEVEM</sequence>
<keyword evidence="3" id="KW-1003">Cell membrane</keyword>
<keyword evidence="2 7" id="KW-0813">Transport</keyword>
<dbReference type="EMBL" id="CACRST010000024">
    <property type="protein sequence ID" value="VYT24099.1"/>
    <property type="molecule type" value="Genomic_DNA"/>
</dbReference>
<feature type="transmembrane region" description="Helical" evidence="7">
    <location>
        <begin position="12"/>
        <end position="36"/>
    </location>
</feature>
<evidence type="ECO:0000256" key="1">
    <source>
        <dbReference type="ARBA" id="ARBA00004651"/>
    </source>
</evidence>
<keyword evidence="6 7" id="KW-0472">Membrane</keyword>
<dbReference type="PANTHER" id="PTHR43227">
    <property type="entry name" value="BLL4140 PROTEIN"/>
    <property type="match status" value="1"/>
</dbReference>
<feature type="transmembrane region" description="Helical" evidence="7">
    <location>
        <begin position="269"/>
        <end position="290"/>
    </location>
</feature>
<dbReference type="GO" id="GO:0055085">
    <property type="term" value="P:transmembrane transport"/>
    <property type="evidence" value="ECO:0007669"/>
    <property type="project" value="InterPro"/>
</dbReference>
<protein>
    <submittedName>
        <fullName evidence="9">sn-glycerol-3-phosphate transport system permease protein UgpA</fullName>
    </submittedName>
</protein>